<dbReference type="EMBL" id="CP072788">
    <property type="protein sequence ID" value="QTR03188.1"/>
    <property type="molecule type" value="Genomic_DNA"/>
</dbReference>
<feature type="domain" description="VOC" evidence="1">
    <location>
        <begin position="157"/>
        <end position="277"/>
    </location>
</feature>
<reference evidence="3" key="2">
    <citation type="submission" date="2021-04" db="EMBL/GenBank/DDBJ databases">
        <title>Saccharothrix algeriensis WGS.</title>
        <authorList>
            <person name="Stuskova K."/>
            <person name="Hakalova E."/>
            <person name="Tebbal A.B."/>
            <person name="Eichmeier A."/>
        </authorList>
    </citation>
    <scope>NUCLEOTIDE SEQUENCE</scope>
    <source>
        <strain evidence="3">NRRL B-24137</strain>
    </source>
</reference>
<accession>A0A8T8HXH8</accession>
<reference evidence="2 5" key="1">
    <citation type="submission" date="2021-01" db="EMBL/GenBank/DDBJ databases">
        <title>Sequencing the genomes of 1000 actinobacteria strains.</title>
        <authorList>
            <person name="Klenk H.-P."/>
        </authorList>
    </citation>
    <scope>NUCLEOTIDE SEQUENCE [LARGE SCALE GENOMIC DNA]</scope>
    <source>
        <strain evidence="2 5">DSM 44581</strain>
    </source>
</reference>
<gene>
    <name evidence="3" type="ORF">J7S33_30255</name>
    <name evidence="2" type="ORF">JOE68_005785</name>
</gene>
<dbReference type="SUPFAM" id="SSF54593">
    <property type="entry name" value="Glyoxalase/Bleomycin resistance protein/Dihydroxybiphenyl dioxygenase"/>
    <property type="match status" value="1"/>
</dbReference>
<proteinExistence type="predicted"/>
<dbReference type="CDD" id="cd09013">
    <property type="entry name" value="BphC-JF8_N_like"/>
    <property type="match status" value="1"/>
</dbReference>
<evidence type="ECO:0000313" key="3">
    <source>
        <dbReference type="EMBL" id="QTR03188.1"/>
    </source>
</evidence>
<dbReference type="InterPro" id="IPR050383">
    <property type="entry name" value="GlyoxalaseI/FosfomycinResist"/>
</dbReference>
<feature type="domain" description="VOC" evidence="1">
    <location>
        <begin position="15"/>
        <end position="127"/>
    </location>
</feature>
<dbReference type="PANTHER" id="PTHR21366:SF19">
    <property type="entry name" value="METAPYROCATECHASE"/>
    <property type="match status" value="1"/>
</dbReference>
<dbReference type="RefSeq" id="WP_204845503.1">
    <property type="nucleotide sequence ID" value="NZ_JAFBCL010000001.1"/>
</dbReference>
<dbReference type="EMBL" id="JAFBCL010000001">
    <property type="protein sequence ID" value="MBM7814920.1"/>
    <property type="molecule type" value="Genomic_DNA"/>
</dbReference>
<evidence type="ECO:0000313" key="4">
    <source>
        <dbReference type="Proteomes" id="UP000671828"/>
    </source>
</evidence>
<evidence type="ECO:0000313" key="2">
    <source>
        <dbReference type="EMBL" id="MBM7814920.1"/>
    </source>
</evidence>
<dbReference type="PROSITE" id="PS51819">
    <property type="entry name" value="VOC"/>
    <property type="match status" value="2"/>
</dbReference>
<evidence type="ECO:0000259" key="1">
    <source>
        <dbReference type="PROSITE" id="PS51819"/>
    </source>
</evidence>
<dbReference type="Proteomes" id="UP001195724">
    <property type="component" value="Unassembled WGS sequence"/>
</dbReference>
<keyword evidence="2" id="KW-0560">Oxidoreductase</keyword>
<evidence type="ECO:0000313" key="5">
    <source>
        <dbReference type="Proteomes" id="UP001195724"/>
    </source>
</evidence>
<protein>
    <submittedName>
        <fullName evidence="2">Catechol 2,3-dioxygenase</fullName>
        <ecNumber evidence="2">1.13.11.2</ecNumber>
    </submittedName>
    <submittedName>
        <fullName evidence="3">VOC family protein</fullName>
    </submittedName>
</protein>
<dbReference type="AlphaFoldDB" id="A0A8T8HXH8"/>
<dbReference type="Gene3D" id="3.10.180.10">
    <property type="entry name" value="2,3-Dihydroxybiphenyl 1,2-Dioxygenase, domain 1"/>
    <property type="match status" value="2"/>
</dbReference>
<sequence length="328" mass="37350">MSELDDEFRRHEVAHLARVELHTPDPDGTLWFFKDLLGMYETHREGQSVYLRGYEDPYQWSLKVTEAAQPRMDHFAMRTSSPAALERRVKAIRDGNVEGTWTEGDYGYGKTFQFDTPDGHRMNLLWEVEKYQAPPELKSKILTRPSKKPLRGLPVKRIDHLNLLASDVTPVKNSFERYLGMQTRERVVDGEVEIGAWLSSNILGHELAIMHDARGARGRLHHVAFYYGIQQHTVDAAEMFRDYDITIEAGPDRHGLTQGSFLYVFEPGGNRIELFGDPGILELEPDFEMKTWTMADIDTATAIGGTNLPRETYFTYGTPPVDDAGETA</sequence>
<organism evidence="3 4">
    <name type="scientific">Saccharothrix algeriensis</name>
    <dbReference type="NCBI Taxonomy" id="173560"/>
    <lineage>
        <taxon>Bacteria</taxon>
        <taxon>Bacillati</taxon>
        <taxon>Actinomycetota</taxon>
        <taxon>Actinomycetes</taxon>
        <taxon>Pseudonocardiales</taxon>
        <taxon>Pseudonocardiaceae</taxon>
        <taxon>Saccharothrix</taxon>
    </lineage>
</organism>
<dbReference type="InterPro" id="IPR004360">
    <property type="entry name" value="Glyas_Fos-R_dOase_dom"/>
</dbReference>
<dbReference type="PANTHER" id="PTHR21366">
    <property type="entry name" value="GLYOXALASE FAMILY PROTEIN"/>
    <property type="match status" value="1"/>
</dbReference>
<keyword evidence="5" id="KW-1185">Reference proteome</keyword>
<dbReference type="Pfam" id="PF00903">
    <property type="entry name" value="Glyoxalase"/>
    <property type="match status" value="2"/>
</dbReference>
<dbReference type="Proteomes" id="UP000671828">
    <property type="component" value="Chromosome"/>
</dbReference>
<dbReference type="EC" id="1.13.11.2" evidence="2"/>
<dbReference type="GO" id="GO:0018577">
    <property type="term" value="F:catechol 2,3-dioxygenase activity"/>
    <property type="evidence" value="ECO:0007669"/>
    <property type="project" value="UniProtKB-EC"/>
</dbReference>
<name>A0A8T8HXH8_9PSEU</name>
<dbReference type="InterPro" id="IPR029068">
    <property type="entry name" value="Glyas_Bleomycin-R_OHBP_Dase"/>
</dbReference>
<dbReference type="InterPro" id="IPR037523">
    <property type="entry name" value="VOC_core"/>
</dbReference>